<dbReference type="InterPro" id="IPR008928">
    <property type="entry name" value="6-hairpin_glycosidase_sf"/>
</dbReference>
<evidence type="ECO:0000256" key="6">
    <source>
        <dbReference type="ARBA" id="ARBA00023295"/>
    </source>
</evidence>
<dbReference type="GO" id="GO:0008810">
    <property type="term" value="F:cellulase activity"/>
    <property type="evidence" value="ECO:0007669"/>
    <property type="project" value="UniProtKB-EC"/>
</dbReference>
<evidence type="ECO:0000313" key="8">
    <source>
        <dbReference type="EMBL" id="MDQ0322415.1"/>
    </source>
</evidence>
<dbReference type="InterPro" id="IPR012341">
    <property type="entry name" value="6hp_glycosidase-like_sf"/>
</dbReference>
<accession>A0ABU0BYA8</accession>
<evidence type="ECO:0000256" key="4">
    <source>
        <dbReference type="ARBA" id="ARBA00022801"/>
    </source>
</evidence>
<protein>
    <recommendedName>
        <fullName evidence="3">cellulase</fullName>
        <ecNumber evidence="3">3.2.1.4</ecNumber>
    </recommendedName>
</protein>
<comment type="similarity">
    <text evidence="2">Belongs to the glycosyl hydrolase 8 (cellulase D) family.</text>
</comment>
<proteinExistence type="inferred from homology"/>
<keyword evidence="5" id="KW-0136">Cellulose degradation</keyword>
<keyword evidence="6 8" id="KW-0326">Glycosidase</keyword>
<keyword evidence="7" id="KW-0119">Carbohydrate metabolism</keyword>
<sequence length="352" mass="38215">MTAGAGAKILSVLLGVVALMMSSWPALSQQRIEVPAWDAYKGKFLDPRGRIIDDGNGNISHSEGQGYGLLLAYLARNRADFALIWSFTRTELLIRNDGLAAWKWSPAAKPHVTDINNATDGDILIAYALALAGREWKRNDYLAAGAGIARGILKSATIENTSRSLLLPAAEGFVLPGRKDGPIVNLSYWVLEALPVLDSLSPSPQWAKIRESGLALIRDVALGPRRLPPDWLSLASAPKAAEGFPPEFGYNALRIPLYLVRSGETDPALLNRFRQGITGKADAIAITDVNTGEVKNNLSDPGYRIINHILACVVEGTPLPEDVKSFRPTQYYPSTLHLLGLAFVAEKRPECL</sequence>
<organism evidence="8 9">
    <name type="scientific">Pararhizobium capsulatum DSM 1112</name>
    <dbReference type="NCBI Taxonomy" id="1121113"/>
    <lineage>
        <taxon>Bacteria</taxon>
        <taxon>Pseudomonadati</taxon>
        <taxon>Pseudomonadota</taxon>
        <taxon>Alphaproteobacteria</taxon>
        <taxon>Hyphomicrobiales</taxon>
        <taxon>Rhizobiaceae</taxon>
        <taxon>Rhizobium/Agrobacterium group</taxon>
        <taxon>Pararhizobium</taxon>
    </lineage>
</organism>
<dbReference type="Proteomes" id="UP001230207">
    <property type="component" value="Unassembled WGS sequence"/>
</dbReference>
<comment type="caution">
    <text evidence="8">The sequence shown here is derived from an EMBL/GenBank/DDBJ whole genome shotgun (WGS) entry which is preliminary data.</text>
</comment>
<dbReference type="PRINTS" id="PR00735">
    <property type="entry name" value="GLHYDRLASE8"/>
</dbReference>
<dbReference type="Pfam" id="PF01270">
    <property type="entry name" value="Glyco_hydro_8"/>
    <property type="match status" value="1"/>
</dbReference>
<name>A0ABU0BYA8_9HYPH</name>
<evidence type="ECO:0000256" key="2">
    <source>
        <dbReference type="ARBA" id="ARBA00009209"/>
    </source>
</evidence>
<keyword evidence="9" id="KW-1185">Reference proteome</keyword>
<gene>
    <name evidence="8" type="ORF">QO002_004621</name>
</gene>
<dbReference type="InterPro" id="IPR002037">
    <property type="entry name" value="Glyco_hydro_8"/>
</dbReference>
<keyword evidence="4 8" id="KW-0378">Hydrolase</keyword>
<keyword evidence="7" id="KW-0624">Polysaccharide degradation</keyword>
<evidence type="ECO:0000256" key="7">
    <source>
        <dbReference type="ARBA" id="ARBA00023326"/>
    </source>
</evidence>
<evidence type="ECO:0000256" key="1">
    <source>
        <dbReference type="ARBA" id="ARBA00000966"/>
    </source>
</evidence>
<dbReference type="Gene3D" id="1.50.10.10">
    <property type="match status" value="1"/>
</dbReference>
<dbReference type="SUPFAM" id="SSF48208">
    <property type="entry name" value="Six-hairpin glycosidases"/>
    <property type="match status" value="1"/>
</dbReference>
<dbReference type="EMBL" id="JAUSVF010000002">
    <property type="protein sequence ID" value="MDQ0322415.1"/>
    <property type="molecule type" value="Genomic_DNA"/>
</dbReference>
<evidence type="ECO:0000256" key="3">
    <source>
        <dbReference type="ARBA" id="ARBA00012601"/>
    </source>
</evidence>
<evidence type="ECO:0000256" key="5">
    <source>
        <dbReference type="ARBA" id="ARBA00023001"/>
    </source>
</evidence>
<dbReference type="EC" id="3.2.1.4" evidence="3"/>
<reference evidence="8 9" key="1">
    <citation type="submission" date="2023-07" db="EMBL/GenBank/DDBJ databases">
        <title>Genomic Encyclopedia of Type Strains, Phase IV (KMG-IV): sequencing the most valuable type-strain genomes for metagenomic binning, comparative biology and taxonomic classification.</title>
        <authorList>
            <person name="Goeker M."/>
        </authorList>
    </citation>
    <scope>NUCLEOTIDE SEQUENCE [LARGE SCALE GENOMIC DNA]</scope>
    <source>
        <strain evidence="8 9">DSM 1112</strain>
    </source>
</reference>
<evidence type="ECO:0000313" key="9">
    <source>
        <dbReference type="Proteomes" id="UP001230207"/>
    </source>
</evidence>
<comment type="catalytic activity">
    <reaction evidence="1">
        <text>Endohydrolysis of (1-&gt;4)-beta-D-glucosidic linkages in cellulose, lichenin and cereal beta-D-glucans.</text>
        <dbReference type="EC" id="3.2.1.4"/>
    </reaction>
</comment>
<dbReference type="RefSeq" id="WP_307234034.1">
    <property type="nucleotide sequence ID" value="NZ_JAUSVF010000002.1"/>
</dbReference>